<accession>A0A061SP08</accession>
<dbReference type="Proteomes" id="UP000027337">
    <property type="component" value="Unassembled WGS sequence"/>
</dbReference>
<reference evidence="1 2" key="1">
    <citation type="journal article" date="2014" name="Genome Announc.">
        <title>Draft Genome Sequences of Two Isolates of the Roseobacter Group, Sulfitobacter sp. Strains 3SOLIMAR09 and 1FIGIMAR09, from Harbors of Mallorca Island (Mediterranean Sea).</title>
        <authorList>
            <person name="Mas-Llado M."/>
            <person name="Pina-Villalonga J.M."/>
            <person name="Brunet-Galmes I."/>
            <person name="Nogales B."/>
            <person name="Bosch R."/>
        </authorList>
    </citation>
    <scope>NUCLEOTIDE SEQUENCE [LARGE SCALE GENOMIC DNA]</scope>
    <source>
        <strain evidence="1 2">1FIGIMAR09</strain>
    </source>
</reference>
<gene>
    <name evidence="1" type="ORF">PM02_13950</name>
</gene>
<organism evidence="1 2">
    <name type="scientific">Sulfitobacter mediterraneus</name>
    <dbReference type="NCBI Taxonomy" id="83219"/>
    <lineage>
        <taxon>Bacteria</taxon>
        <taxon>Pseudomonadati</taxon>
        <taxon>Pseudomonadota</taxon>
        <taxon>Alphaproteobacteria</taxon>
        <taxon>Rhodobacterales</taxon>
        <taxon>Roseobacteraceae</taxon>
        <taxon>Sulfitobacter</taxon>
    </lineage>
</organism>
<dbReference type="EMBL" id="JEMU01000011">
    <property type="protein sequence ID" value="KAJ02582.1"/>
    <property type="molecule type" value="Genomic_DNA"/>
</dbReference>
<dbReference type="AlphaFoldDB" id="A0A061SP08"/>
<evidence type="ECO:0000313" key="1">
    <source>
        <dbReference type="EMBL" id="KAJ02582.1"/>
    </source>
</evidence>
<protein>
    <submittedName>
        <fullName evidence="1">Uncharacterized protein</fullName>
    </submittedName>
</protein>
<comment type="caution">
    <text evidence="1">The sequence shown here is derived from an EMBL/GenBank/DDBJ whole genome shotgun (WGS) entry which is preliminary data.</text>
</comment>
<keyword evidence="2" id="KW-1185">Reference proteome</keyword>
<proteinExistence type="predicted"/>
<name>A0A061SP08_9RHOB</name>
<sequence>MQIKGRVAGFCFSRQKHYSSLFRVMNKAAKIYSIALVNSTDTPLSHCLNNIISVPIEMGDRVPIRKKYG</sequence>
<evidence type="ECO:0000313" key="2">
    <source>
        <dbReference type="Proteomes" id="UP000027337"/>
    </source>
</evidence>